<reference evidence="3" key="1">
    <citation type="journal article" date="2006" name="PLoS Biol.">
        <title>Macronuclear genome sequence of the ciliate Tetrahymena thermophila, a model eukaryote.</title>
        <authorList>
            <person name="Eisen J.A."/>
            <person name="Coyne R.S."/>
            <person name="Wu M."/>
            <person name="Wu D."/>
            <person name="Thiagarajan M."/>
            <person name="Wortman J.R."/>
            <person name="Badger J.H."/>
            <person name="Ren Q."/>
            <person name="Amedeo P."/>
            <person name="Jones K.M."/>
            <person name="Tallon L.J."/>
            <person name="Delcher A.L."/>
            <person name="Salzberg S.L."/>
            <person name="Silva J.C."/>
            <person name="Haas B.J."/>
            <person name="Majoros W.H."/>
            <person name="Farzad M."/>
            <person name="Carlton J.M."/>
            <person name="Smith R.K. Jr."/>
            <person name="Garg J."/>
            <person name="Pearlman R.E."/>
            <person name="Karrer K.M."/>
            <person name="Sun L."/>
            <person name="Manning G."/>
            <person name="Elde N.C."/>
            <person name="Turkewitz A.P."/>
            <person name="Asai D.J."/>
            <person name="Wilkes D.E."/>
            <person name="Wang Y."/>
            <person name="Cai H."/>
            <person name="Collins K."/>
            <person name="Stewart B.A."/>
            <person name="Lee S.R."/>
            <person name="Wilamowska K."/>
            <person name="Weinberg Z."/>
            <person name="Ruzzo W.L."/>
            <person name="Wloga D."/>
            <person name="Gaertig J."/>
            <person name="Frankel J."/>
            <person name="Tsao C.-C."/>
            <person name="Gorovsky M.A."/>
            <person name="Keeling P.J."/>
            <person name="Waller R.F."/>
            <person name="Patron N.J."/>
            <person name="Cherry J.M."/>
            <person name="Stover N.A."/>
            <person name="Krieger C.J."/>
            <person name="del Toro C."/>
            <person name="Ryder H.F."/>
            <person name="Williamson S.C."/>
            <person name="Barbeau R.A."/>
            <person name="Hamilton E.P."/>
            <person name="Orias E."/>
        </authorList>
    </citation>
    <scope>NUCLEOTIDE SEQUENCE [LARGE SCALE GENOMIC DNA]</scope>
    <source>
        <strain evidence="3">SB210</strain>
    </source>
</reference>
<protein>
    <submittedName>
        <fullName evidence="2">Transmembrane protein, putative</fullName>
    </submittedName>
</protein>
<dbReference type="RefSeq" id="XP_012652025.1">
    <property type="nucleotide sequence ID" value="XM_012796571.1"/>
</dbReference>
<gene>
    <name evidence="2" type="ORF">TTHERM_000986269</name>
</gene>
<evidence type="ECO:0000313" key="2">
    <source>
        <dbReference type="EMBL" id="EWS75440.1"/>
    </source>
</evidence>
<keyword evidence="1 2" id="KW-0812">Transmembrane</keyword>
<evidence type="ECO:0000313" key="3">
    <source>
        <dbReference type="Proteomes" id="UP000009168"/>
    </source>
</evidence>
<keyword evidence="3" id="KW-1185">Reference proteome</keyword>
<feature type="transmembrane region" description="Helical" evidence="1">
    <location>
        <begin position="43"/>
        <end position="60"/>
    </location>
</feature>
<evidence type="ECO:0000256" key="1">
    <source>
        <dbReference type="SAM" id="Phobius"/>
    </source>
</evidence>
<name>W7X7U0_TETTS</name>
<dbReference type="InParanoid" id="W7X7U0"/>
<keyword evidence="1" id="KW-1133">Transmembrane helix</keyword>
<dbReference type="KEGG" id="tet:TTHERM_000986269"/>
<dbReference type="AlphaFoldDB" id="W7X7U0"/>
<feature type="transmembrane region" description="Helical" evidence="1">
    <location>
        <begin position="18"/>
        <end position="37"/>
    </location>
</feature>
<dbReference type="EMBL" id="GG662768">
    <property type="protein sequence ID" value="EWS75440.1"/>
    <property type="molecule type" value="Genomic_DNA"/>
</dbReference>
<accession>W7X7U0</accession>
<keyword evidence="1" id="KW-0472">Membrane</keyword>
<organism evidence="2 3">
    <name type="scientific">Tetrahymena thermophila (strain SB210)</name>
    <dbReference type="NCBI Taxonomy" id="312017"/>
    <lineage>
        <taxon>Eukaryota</taxon>
        <taxon>Sar</taxon>
        <taxon>Alveolata</taxon>
        <taxon>Ciliophora</taxon>
        <taxon>Intramacronucleata</taxon>
        <taxon>Oligohymenophorea</taxon>
        <taxon>Hymenostomatida</taxon>
        <taxon>Tetrahymenina</taxon>
        <taxon>Tetrahymenidae</taxon>
        <taxon>Tetrahymena</taxon>
    </lineage>
</organism>
<proteinExistence type="predicted"/>
<dbReference type="GeneID" id="24441299"/>
<sequence>MTISLNPYKQKQMQNLEILLLSVVIISLALQTIIFMQDDNLDKTLILIIIIFIFNLYNLIKIIFEYYKSALELALRSKSRKFKIILNLLYKFKIIKFDIKNRQTSLIRISQLWKIINKNKHLLNYEFEVSLKQQTISKSQKNYSNYPGTQLELLTYNEKEKEKIIDN</sequence>
<dbReference type="Proteomes" id="UP000009168">
    <property type="component" value="Unassembled WGS sequence"/>
</dbReference>